<dbReference type="PANTHER" id="PTHR12475">
    <property type="match status" value="1"/>
</dbReference>
<gene>
    <name evidence="3" type="ORF">DDE83_007084</name>
</gene>
<dbReference type="Pfam" id="PF00644">
    <property type="entry name" value="PARP"/>
    <property type="match status" value="1"/>
</dbReference>
<dbReference type="PANTHER" id="PTHR12475:SF4">
    <property type="entry name" value="PROTEIN THEM6"/>
    <property type="match status" value="1"/>
</dbReference>
<comment type="caution">
    <text evidence="3">The sequence shown here is derived from an EMBL/GenBank/DDBJ whole genome shotgun (WGS) entry which is preliminary data.</text>
</comment>
<dbReference type="Pfam" id="PF13279">
    <property type="entry name" value="4HBT_2"/>
    <property type="match status" value="1"/>
</dbReference>
<evidence type="ECO:0000313" key="4">
    <source>
        <dbReference type="Proteomes" id="UP000249619"/>
    </source>
</evidence>
<dbReference type="EC" id="2.4.2.30" evidence="3"/>
<proteinExistence type="inferred from homology"/>
<dbReference type="EMBL" id="QGDH01000120">
    <property type="protein sequence ID" value="RAR06120.1"/>
    <property type="molecule type" value="Genomic_DNA"/>
</dbReference>
<keyword evidence="4" id="KW-1185">Reference proteome</keyword>
<dbReference type="InterPro" id="IPR029069">
    <property type="entry name" value="HotDog_dom_sf"/>
</dbReference>
<dbReference type="InterPro" id="IPR051490">
    <property type="entry name" value="THEM6_lcsJ_thioesterase"/>
</dbReference>
<dbReference type="Gene3D" id="3.90.228.10">
    <property type="match status" value="1"/>
</dbReference>
<dbReference type="SUPFAM" id="SSF56399">
    <property type="entry name" value="ADP-ribosylation"/>
    <property type="match status" value="1"/>
</dbReference>
<protein>
    <submittedName>
        <fullName evidence="3">4hbt like protein</fullName>
        <ecNumber evidence="3">2.4.2.30</ecNumber>
    </submittedName>
</protein>
<dbReference type="InterPro" id="IPR012317">
    <property type="entry name" value="Poly(ADP-ribose)pol_cat_dom"/>
</dbReference>
<dbReference type="CDD" id="cd00586">
    <property type="entry name" value="4HBT"/>
    <property type="match status" value="1"/>
</dbReference>
<accession>A0A364MX68</accession>
<keyword evidence="3" id="KW-0808">Transferase</keyword>
<evidence type="ECO:0000256" key="1">
    <source>
        <dbReference type="ARBA" id="ARBA00038476"/>
    </source>
</evidence>
<reference evidence="4" key="1">
    <citation type="submission" date="2018-05" db="EMBL/GenBank/DDBJ databases">
        <title>Draft genome sequence of Stemphylium lycopersici strain CIDEFI 213.</title>
        <authorList>
            <person name="Medina R."/>
            <person name="Franco M.E.E."/>
            <person name="Lucentini C.G."/>
            <person name="Saparrat M.C.N."/>
            <person name="Balatti P.A."/>
        </authorList>
    </citation>
    <scope>NUCLEOTIDE SEQUENCE [LARGE SCALE GENOMIC DNA]</scope>
    <source>
        <strain evidence="4">CIDEFI 213</strain>
    </source>
</reference>
<dbReference type="Proteomes" id="UP000249619">
    <property type="component" value="Unassembled WGS sequence"/>
</dbReference>
<name>A0A364MX68_STELY</name>
<feature type="domain" description="PARP catalytic" evidence="2">
    <location>
        <begin position="2151"/>
        <end position="2206"/>
    </location>
</feature>
<comment type="similarity">
    <text evidence="1">Belongs to the lcsJ thioesterase family.</text>
</comment>
<evidence type="ECO:0000313" key="3">
    <source>
        <dbReference type="EMBL" id="RAR06120.1"/>
    </source>
</evidence>
<keyword evidence="3" id="KW-0328">Glycosyltransferase</keyword>
<dbReference type="GO" id="GO:0003950">
    <property type="term" value="F:NAD+ poly-ADP-ribosyltransferase activity"/>
    <property type="evidence" value="ECO:0007669"/>
    <property type="project" value="UniProtKB-EC"/>
</dbReference>
<evidence type="ECO:0000259" key="2">
    <source>
        <dbReference type="Pfam" id="PF00644"/>
    </source>
</evidence>
<dbReference type="SUPFAM" id="SSF54637">
    <property type="entry name" value="Thioesterase/thiol ester dehydrase-isomerase"/>
    <property type="match status" value="1"/>
</dbReference>
<sequence>MAQAASIMVAGASMAAFASQPAWRLRFCRAFFYQLYLQPTPIPPHALFQPIITSTRTTLLETDYNLHKSNSTYFSDMDISRTHLFTALIRNGIRKNSRLGGAKKSAVSGAVGATEGTRGKHMIALGGISCLFKKEILPYKKYEMWTRLLCWDRKWFYLVTHLVRPGMAQPESWTLQPWKKSHKRPEKMNSDELKSAVYATAIAKYVIKRGRITVPPEQALVDAEMVPSKPEGWAYQGPAPEDSEASGHALPKVVEPGEWTWDIIEAERLRGLKVAEKFAEMDGMHDFFDGGEEGVLACMRMTVTGWPPSKTGSAGVMVTKGSLARTAPAGTADSRAPGLPLGHALNRLQGYGRQHQGSIGQSTPTILPQFWLQAYHWPEAVTQLLKWRDDHVYVSAGKAHLGTALVVQPPTTSWSSASFWSRLLLPAQRLLLYLKHSTSTIREHTDGSRDMATISGELGSGGPDVAYIGELLENISRFPPAITARKLLIQHYMAVGNEWVAGALEETEKLKALAPADPDVSEYLGLLKKDPTPLFPENPRNQIGQMHIPDTKADQYAVNPVSKPESKRHDLNSAHSVGDLDDVQQDLTTGYRNVRAKAAHAITNLLRLQNIRNKAGLPESRNLAKIQVIARAGSSDPPTSVHSPGSARLVARRIRDNPGEATSLIIADLENTLKWTRASLHHPCGANTEYFRDTLVKRRNAIDSVIPDQLKAHCELGFMHVEHENLKRNYVNDETMLGDVVKDIPRDDFYVTEDNYAWSMGELVQAIQANSGVFRNPLSKEMFTPKDVKANAASVPDLEQKAIAGLKCPAKDSHTGQAYDWSIGEAVKDAKGNLVCFHKTGDFVQQAAAYLRQNQGVVADVDQSNLPQLVPTSTTDLAILGPGEPAMVQVFQFSLVRSHTASKSHGSKNPIENSVCLHALHALKCGQALQPMNTSFPCLPDEYRTLLKLSIMTMVDALRSPTTIDHTADLRTRMSRAKKNSSLKRSILFNKVKHSDEWHRNVEATAGRLRPSDPSFPWGFIRNHTDVYIRRKGNISPVDSDTRLAILVETHTPKDIAVASAAHAMTAPSLRQLLDAELNVAHGSYQGLGTWLQCLIAANAGNPAAVSDLEAQWARVLLPYAADGISTACSYLTGIGRAMRKTNISDIRLVPGFLVLLQRAITHYATQLEGFRLGCQWIAAKTSVSWLRELDRSTHLNPSSAIRIEHFLDAQFAVWRVWASWEPNLDHITRLSNIGSARSSTILDLISLEGPDVITGRAKTLRQALVAQYTEEQQWVNYRNLVIEVPNRTRGDLASVLERIVKALEKLSLSYPGSESLHGLLQDLTFAEPITEDVLNVLEGTLEIQYTPENDCYSSKLLEILTAAGTPKLREAFCRDWLIQGVEKCFHDCQALVRIQLHQRDWIDPLLELHAFGTTVKRCKHIFQQLCKHFQAYLGVWPAPERMASIVEIYTASQSVRRNRIELGKSNLSSGSDLPLKTVRKSSMPHQEEFQHPLDRAIKEFSLNHLLGSRIVGTTVPTVLDDVVGVWESTRDSPEDGDRRMLALMLSRDESDKPEAGYSNTFIEYSLQTLGFRAWLSFVESLKALDMDALDSDIGERTVPRILQPQLSAWVTEMTGFTNTLVRLEDTLANPAVVYRILNCDQRSQKERIRRILIHLQRAEGSQAEEIMQRVVGWDQGKRLEFSEVEDCLINLVNVDSKTLQACNEIWDARHGFMDLPGIPAHERSSLCSVVSRQDVFSDGSSHRYAVYPNSGPSNPKAVQWHSVQNIAYRRYDIPLAVAEVIVAGWIQDHDVDPSTKVAIDCIARFLGLEVYRDLMPEIQLTKATEFWRSVEQEILVEAARLERLKRLLRANDPLGTVSLLRRHNIPDTSPLEEEVARLPMMIAHSVELISDEEIEMTFTLGSYTELRRDAMGVPKAANNLIIRIALDQCGDAAPKFCVHFDCDADLDSLSHFPWTCCVASTEPNEQICTSPQTAFTWQLNRRVYAELRHSRDVAIAELYKRVQKTMGEMGSTYKLPLDIRIPEIRTDISAVDVLLCSVYSAACTGNSELLPSCPIRDHESIKSILNSLPSLDVIRDAVNISTVLQAYHKDAERLISWACLHHRGYIATAKGLCKIKNLPFGTHQFVFANASPGMESAFNLRVPAQPPTTTTVLFHGTSVERLPSILNKGLIVCSGTQLQRTGAIHGRGIYLAEDPATSFSYSCASLGWRNSTLSNMRLILGSLESKWCLLSAATAIRTCRTSQLAPLAPAAVAMRLFFYTFAFAGPVRFVARVNHIGDTGSETIAHSLGYGIIGYAVRVVAMAELTEFIPSMVKAL</sequence>
<organism evidence="3 4">
    <name type="scientific">Stemphylium lycopersici</name>
    <name type="common">Tomato gray leaf spot disease fungus</name>
    <name type="synonym">Thyrospora lycopersici</name>
    <dbReference type="NCBI Taxonomy" id="183478"/>
    <lineage>
        <taxon>Eukaryota</taxon>
        <taxon>Fungi</taxon>
        <taxon>Dikarya</taxon>
        <taxon>Ascomycota</taxon>
        <taxon>Pezizomycotina</taxon>
        <taxon>Dothideomycetes</taxon>
        <taxon>Pleosporomycetidae</taxon>
        <taxon>Pleosporales</taxon>
        <taxon>Pleosporineae</taxon>
        <taxon>Pleosporaceae</taxon>
        <taxon>Stemphylium</taxon>
    </lineage>
</organism>